<dbReference type="OrthoDB" id="8385759at2"/>
<dbReference type="SUPFAM" id="SSF53335">
    <property type="entry name" value="S-adenosyl-L-methionine-dependent methyltransferases"/>
    <property type="match status" value="1"/>
</dbReference>
<evidence type="ECO:0000313" key="2">
    <source>
        <dbReference type="EMBL" id="QGU27078.1"/>
    </source>
</evidence>
<gene>
    <name evidence="2" type="ORF">D7D94_04925</name>
</gene>
<sequence length="280" mass="30388">MTSGDVAIGWSEARDANLANWEDRVPLHEEAYGLDAYDDPAHLSQVVRDDLAALEPFAPSVAGLDVCHLQCHIGTDTVSLARAGARVTGVDFSPAALVAAARLARRAGVEATWVESDALDARAAVEGDFDLVYTSIGAICWLADLDRWAAQIAALLRDGGLFYIRDGHPMLYALDEDASGLQLRYPYLPNGSAVSWDDASTYAGDGTVAHTRTYEWPHPLSEIVNALIAAGLRILRLDESTLLPWRFSERMVPVAGGWAWPADERRIVPCTFTVVARKAD</sequence>
<keyword evidence="2" id="KW-0489">Methyltransferase</keyword>
<dbReference type="RefSeq" id="WP_156241570.1">
    <property type="nucleotide sequence ID" value="NZ_BAAAZL010000006.1"/>
</dbReference>
<keyword evidence="2" id="KW-0808">Transferase</keyword>
<dbReference type="Gene3D" id="3.40.50.150">
    <property type="entry name" value="Vaccinia Virus protein VP39"/>
    <property type="match status" value="1"/>
</dbReference>
<keyword evidence="3" id="KW-1185">Reference proteome</keyword>
<accession>A0A6I6E711</accession>
<protein>
    <submittedName>
        <fullName evidence="2">Class I SAM-dependent methyltransferase</fullName>
    </submittedName>
</protein>
<dbReference type="GO" id="GO:0008168">
    <property type="term" value="F:methyltransferase activity"/>
    <property type="evidence" value="ECO:0007669"/>
    <property type="project" value="UniProtKB-KW"/>
</dbReference>
<dbReference type="Pfam" id="PF08242">
    <property type="entry name" value="Methyltransf_12"/>
    <property type="match status" value="1"/>
</dbReference>
<dbReference type="CDD" id="cd02440">
    <property type="entry name" value="AdoMet_MTases"/>
    <property type="match status" value="1"/>
</dbReference>
<dbReference type="KEGG" id="moj:D7D94_04925"/>
<dbReference type="EMBL" id="CP032550">
    <property type="protein sequence ID" value="QGU27078.1"/>
    <property type="molecule type" value="Genomic_DNA"/>
</dbReference>
<evidence type="ECO:0000259" key="1">
    <source>
        <dbReference type="Pfam" id="PF08242"/>
    </source>
</evidence>
<name>A0A6I6E711_9MICO</name>
<feature type="domain" description="Methyltransferase type 12" evidence="1">
    <location>
        <begin position="69"/>
        <end position="162"/>
    </location>
</feature>
<evidence type="ECO:0000313" key="3">
    <source>
        <dbReference type="Proteomes" id="UP000422989"/>
    </source>
</evidence>
<dbReference type="InterPro" id="IPR029063">
    <property type="entry name" value="SAM-dependent_MTases_sf"/>
</dbReference>
<proteinExistence type="predicted"/>
<dbReference type="InterPro" id="IPR013217">
    <property type="entry name" value="Methyltransf_12"/>
</dbReference>
<dbReference type="GO" id="GO:0032259">
    <property type="term" value="P:methylation"/>
    <property type="evidence" value="ECO:0007669"/>
    <property type="project" value="UniProtKB-KW"/>
</dbReference>
<reference evidence="2 3" key="1">
    <citation type="submission" date="2018-09" db="EMBL/GenBank/DDBJ databases">
        <title>Whole genome sequencing of Microbacterium oryzae strain MB-10T.</title>
        <authorList>
            <person name="Das S.K."/>
        </authorList>
    </citation>
    <scope>NUCLEOTIDE SEQUENCE [LARGE SCALE GENOMIC DNA]</scope>
    <source>
        <strain evidence="2 3">MB-10</strain>
    </source>
</reference>
<dbReference type="Proteomes" id="UP000422989">
    <property type="component" value="Chromosome"/>
</dbReference>
<dbReference type="AlphaFoldDB" id="A0A6I6E711"/>
<organism evidence="2 3">
    <name type="scientific">Microbacterium oryzae</name>
    <dbReference type="NCBI Taxonomy" id="743009"/>
    <lineage>
        <taxon>Bacteria</taxon>
        <taxon>Bacillati</taxon>
        <taxon>Actinomycetota</taxon>
        <taxon>Actinomycetes</taxon>
        <taxon>Micrococcales</taxon>
        <taxon>Microbacteriaceae</taxon>
        <taxon>Microbacterium</taxon>
    </lineage>
</organism>